<dbReference type="STRING" id="402676.B6JXW8"/>
<dbReference type="Gene3D" id="3.30.830.10">
    <property type="entry name" value="Metalloenzyme, LuxS/M16 peptidase-like"/>
    <property type="match status" value="4"/>
</dbReference>
<dbReference type="GeneID" id="7051385"/>
<dbReference type="FunFam" id="3.30.830.10:FF:000004">
    <property type="entry name" value="Putative insulin-degrading enzyme"/>
    <property type="match status" value="1"/>
</dbReference>
<sequence length="974" mass="112591">MGNKPTVELVADNQVVPNNDDRQYRVIRLANKLEVMLVHDDDTDLASASLDVRVGSHSNPKELQGLAHFCEHLLFMGTKKYPEEDGYRQYLHAHNGLCNAYTAWNDTNYYFEVSHDALYGALDRFSQFFINPLFLEDCREREIHAVDSEHRKNLQSDVWRLWRLYGFLCNPDHVFNKFNTGNLETLDEIPKKLGLDVREELIKFYNKYYSANLMKLAVVGREPLDTLQDWVVEFFSDIANKDVPIPKHDGPLYTPEQLGRICFVKPVKNFRRLDLIFPIPGQYRNYRSRPADYVCHLLGHEGEGSYLAFLKQQGWATSLFASSVRITDDAEIIIVSAVLTEMGVDRYRDVICALFEYVQLLKHTTAHSFLFEECRILSEAQFKTRQKSPAARFAHTVANQMHEAYPRDKIMYCADALTGFEPEELQKVFDSLDAYNFFAVLVCHSLANKCDAREKHYGTEYHISQIEPDFLESLKNCKPNSSLHLPLPNEFIPWSLEIEKVPVEQKRKEPDLIRNDEYVRLWHKKDDTFWVPKANVYIQFVTPIIKASPKSNVIASLYVRLVEDAMNEFAYPAEIAGLTFSLQCSSRGLILSLNGFTDKLHVLLEKVVSSMRNLRIHTQRFANIKNRYEQELRDFGTMDAYSRSNMVLTCLTEPNVWSNEELCQVAPEVTQQDVEDFVTAFTGQFFMESLVHGNFTKEDALELIEGVFDQFQPKPLFVSQLARKRVVVLPKGSNYCYTARVPNKDDINSGIMYYIQIADLGDQRAGAYTRLMRQIMKEPTFSILRTKEQLGYIVFTLLRQSSPYVGLSIFVQSERSPVYLEHRIRALLDVLYEQLLNMPEQEIEEHKSSLISFMLEKPTNLREESGTYWSRVCDGFYDYRRLDKQIDVVGKATKQDLCDFFRDYIHYNGRNCAKLSVHVHSQKCAEQVDPVPAAVEVKNKFLFRESLGLSQAAYPVSPYEDINEALLVSNPFNV</sequence>
<evidence type="ECO:0000313" key="13">
    <source>
        <dbReference type="JaponicusDB" id="SJAG_01430"/>
    </source>
</evidence>
<reference evidence="12 14" key="1">
    <citation type="journal article" date="2011" name="Science">
        <title>Comparative functional genomics of the fission yeasts.</title>
        <authorList>
            <person name="Rhind N."/>
            <person name="Chen Z."/>
            <person name="Yassour M."/>
            <person name="Thompson D.A."/>
            <person name="Haas B.J."/>
            <person name="Habib N."/>
            <person name="Wapinski I."/>
            <person name="Roy S."/>
            <person name="Lin M.F."/>
            <person name="Heiman D.I."/>
            <person name="Young S.K."/>
            <person name="Furuya K."/>
            <person name="Guo Y."/>
            <person name="Pidoux A."/>
            <person name="Chen H.M."/>
            <person name="Robbertse B."/>
            <person name="Goldberg J.M."/>
            <person name="Aoki K."/>
            <person name="Bayne E.H."/>
            <person name="Berlin A.M."/>
            <person name="Desjardins C.A."/>
            <person name="Dobbs E."/>
            <person name="Dukaj L."/>
            <person name="Fan L."/>
            <person name="FitzGerald M.G."/>
            <person name="French C."/>
            <person name="Gujja S."/>
            <person name="Hansen K."/>
            <person name="Keifenheim D."/>
            <person name="Levin J.Z."/>
            <person name="Mosher R.A."/>
            <person name="Mueller C.A."/>
            <person name="Pfiffner J."/>
            <person name="Priest M."/>
            <person name="Russ C."/>
            <person name="Smialowska A."/>
            <person name="Swoboda P."/>
            <person name="Sykes S.M."/>
            <person name="Vaughn M."/>
            <person name="Vengrova S."/>
            <person name="Yoder R."/>
            <person name="Zeng Q."/>
            <person name="Allshire R."/>
            <person name="Baulcombe D."/>
            <person name="Birren B.W."/>
            <person name="Brown W."/>
            <person name="Ekwall K."/>
            <person name="Kellis M."/>
            <person name="Leatherwood J."/>
            <person name="Levin H."/>
            <person name="Margalit H."/>
            <person name="Martienssen R."/>
            <person name="Nieduszynski C.A."/>
            <person name="Spatafora J.W."/>
            <person name="Friedman N."/>
            <person name="Dalgaard J.Z."/>
            <person name="Baumann P."/>
            <person name="Niki H."/>
            <person name="Regev A."/>
            <person name="Nusbaum C."/>
        </authorList>
    </citation>
    <scope>NUCLEOTIDE SEQUENCE [LARGE SCALE GENOMIC DNA]</scope>
    <source>
        <strain evidence="14">yFS275 / FY16936</strain>
    </source>
</reference>
<proteinExistence type="inferred from homology"/>
<evidence type="ECO:0000256" key="4">
    <source>
        <dbReference type="ARBA" id="ARBA00022801"/>
    </source>
</evidence>
<dbReference type="GO" id="GO:0005739">
    <property type="term" value="C:mitochondrion"/>
    <property type="evidence" value="ECO:0000318"/>
    <property type="project" value="GO_Central"/>
</dbReference>
<dbReference type="OMA" id="WIFDEMK"/>
<dbReference type="VEuPathDB" id="FungiDB:SJAG_01430"/>
<dbReference type="InterPro" id="IPR054734">
    <property type="entry name" value="PqqF-like_C_4"/>
</dbReference>
<dbReference type="InterPro" id="IPR011765">
    <property type="entry name" value="Pept_M16_N"/>
</dbReference>
<dbReference type="GO" id="GO:0004222">
    <property type="term" value="F:metalloendopeptidase activity"/>
    <property type="evidence" value="ECO:0000318"/>
    <property type="project" value="GO_Central"/>
</dbReference>
<evidence type="ECO:0000256" key="2">
    <source>
        <dbReference type="ARBA" id="ARBA00022670"/>
    </source>
</evidence>
<dbReference type="eggNOG" id="KOG0959">
    <property type="taxonomic scope" value="Eukaryota"/>
</dbReference>
<dbReference type="GO" id="GO:0005829">
    <property type="term" value="C:cytosol"/>
    <property type="evidence" value="ECO:0000318"/>
    <property type="project" value="GO_Central"/>
</dbReference>
<gene>
    <name evidence="13" type="primary">iph1</name>
    <name evidence="12" type="ORF">SJAG_01430</name>
</gene>
<dbReference type="SUPFAM" id="SSF63411">
    <property type="entry name" value="LuxS/MPP-like metallohydrolase"/>
    <property type="match status" value="4"/>
</dbReference>
<evidence type="ECO:0000256" key="1">
    <source>
        <dbReference type="ARBA" id="ARBA00007261"/>
    </source>
</evidence>
<organism evidence="12 14">
    <name type="scientific">Schizosaccharomyces japonicus (strain yFS275 / FY16936)</name>
    <name type="common">Fission yeast</name>
    <dbReference type="NCBI Taxonomy" id="402676"/>
    <lineage>
        <taxon>Eukaryota</taxon>
        <taxon>Fungi</taxon>
        <taxon>Dikarya</taxon>
        <taxon>Ascomycota</taxon>
        <taxon>Taphrinomycotina</taxon>
        <taxon>Schizosaccharomycetes</taxon>
        <taxon>Schizosaccharomycetales</taxon>
        <taxon>Schizosaccharomycetaceae</taxon>
        <taxon>Schizosaccharomyces</taxon>
    </lineage>
</organism>
<dbReference type="PANTHER" id="PTHR43690:SF18">
    <property type="entry name" value="INSULIN-DEGRADING ENZYME-RELATED"/>
    <property type="match status" value="1"/>
</dbReference>
<dbReference type="InterPro" id="IPR007863">
    <property type="entry name" value="Peptidase_M16_C"/>
</dbReference>
<feature type="domain" description="Peptidase M16 C-terminal" evidence="9">
    <location>
        <begin position="198"/>
        <end position="365"/>
    </location>
</feature>
<dbReference type="FunFam" id="3.30.830.10:FF:000003">
    <property type="entry name" value="Insulin-degrading enzyme"/>
    <property type="match status" value="1"/>
</dbReference>
<keyword evidence="3" id="KW-0479">Metal-binding</keyword>
<dbReference type="GO" id="GO:0046872">
    <property type="term" value="F:metal ion binding"/>
    <property type="evidence" value="ECO:0007669"/>
    <property type="project" value="UniProtKB-KW"/>
</dbReference>
<evidence type="ECO:0000259" key="9">
    <source>
        <dbReference type="Pfam" id="PF05193"/>
    </source>
</evidence>
<dbReference type="InterPro" id="IPR032632">
    <property type="entry name" value="Peptidase_M16_M"/>
</dbReference>
<feature type="domain" description="Coenzyme PQQ synthesis protein F-like C-terminal lobe" evidence="11">
    <location>
        <begin position="771"/>
        <end position="869"/>
    </location>
</feature>
<evidence type="ECO:0000313" key="14">
    <source>
        <dbReference type="Proteomes" id="UP000001744"/>
    </source>
</evidence>
<keyword evidence="4" id="KW-0378">Hydrolase</keyword>
<dbReference type="PANTHER" id="PTHR43690">
    <property type="entry name" value="NARDILYSIN"/>
    <property type="match status" value="1"/>
</dbReference>
<dbReference type="PROSITE" id="PS00143">
    <property type="entry name" value="INSULINASE"/>
    <property type="match status" value="1"/>
</dbReference>
<evidence type="ECO:0000256" key="3">
    <source>
        <dbReference type="ARBA" id="ARBA00022723"/>
    </source>
</evidence>
<dbReference type="RefSeq" id="XP_002172679.1">
    <property type="nucleotide sequence ID" value="XM_002172643.1"/>
</dbReference>
<feature type="domain" description="Peptidase M16 middle/third" evidence="10">
    <location>
        <begin position="382"/>
        <end position="664"/>
    </location>
</feature>
<evidence type="ECO:0000256" key="7">
    <source>
        <dbReference type="RuleBase" id="RU004447"/>
    </source>
</evidence>
<dbReference type="AlphaFoldDB" id="B6JXW8"/>
<dbReference type="OrthoDB" id="952271at2759"/>
<dbReference type="Pfam" id="PF05193">
    <property type="entry name" value="Peptidase_M16_C"/>
    <property type="match status" value="1"/>
</dbReference>
<dbReference type="Proteomes" id="UP000001744">
    <property type="component" value="Unassembled WGS sequence"/>
</dbReference>
<feature type="domain" description="Peptidase M16 N-terminal" evidence="8">
    <location>
        <begin position="35"/>
        <end position="171"/>
    </location>
</feature>
<dbReference type="HOGENOM" id="CLU_004639_1_1_1"/>
<keyword evidence="5" id="KW-0862">Zinc</keyword>
<protein>
    <submittedName>
        <fullName evidence="12">Metallopeptidase</fullName>
    </submittedName>
</protein>
<dbReference type="InterPro" id="IPR050626">
    <property type="entry name" value="Peptidase_M16"/>
</dbReference>
<dbReference type="Pfam" id="PF16187">
    <property type="entry name" value="Peptidase_M16_M"/>
    <property type="match status" value="1"/>
</dbReference>
<dbReference type="GO" id="GO:0043171">
    <property type="term" value="P:peptide catabolic process"/>
    <property type="evidence" value="ECO:0000318"/>
    <property type="project" value="GO_Central"/>
</dbReference>
<keyword evidence="2" id="KW-0645">Protease</keyword>
<dbReference type="JaponicusDB" id="SJAG_01430">
    <property type="gene designation" value="iph1"/>
</dbReference>
<evidence type="ECO:0000313" key="12">
    <source>
        <dbReference type="EMBL" id="EEB06386.1"/>
    </source>
</evidence>
<dbReference type="InterPro" id="IPR001431">
    <property type="entry name" value="Pept_M16_Zn_BS"/>
</dbReference>
<dbReference type="GO" id="GO:0051603">
    <property type="term" value="P:proteolysis involved in protein catabolic process"/>
    <property type="evidence" value="ECO:0000318"/>
    <property type="project" value="GO_Central"/>
</dbReference>
<accession>B6JXW8</accession>
<name>B6JXW8_SCHJY</name>
<evidence type="ECO:0000259" key="11">
    <source>
        <dbReference type="Pfam" id="PF22456"/>
    </source>
</evidence>
<comment type="similarity">
    <text evidence="1 7">Belongs to the peptidase M16 family.</text>
</comment>
<keyword evidence="14" id="KW-1185">Reference proteome</keyword>
<evidence type="ECO:0000259" key="10">
    <source>
        <dbReference type="Pfam" id="PF16187"/>
    </source>
</evidence>
<dbReference type="EMBL" id="KE651168">
    <property type="protein sequence ID" value="EEB06386.1"/>
    <property type="molecule type" value="Genomic_DNA"/>
</dbReference>
<evidence type="ECO:0000259" key="8">
    <source>
        <dbReference type="Pfam" id="PF00675"/>
    </source>
</evidence>
<keyword evidence="6" id="KW-0482">Metalloprotease</keyword>
<dbReference type="InterPro" id="IPR011249">
    <property type="entry name" value="Metalloenz_LuxS/M16"/>
</dbReference>
<evidence type="ECO:0000256" key="5">
    <source>
        <dbReference type="ARBA" id="ARBA00022833"/>
    </source>
</evidence>
<evidence type="ECO:0000256" key="6">
    <source>
        <dbReference type="ARBA" id="ARBA00023049"/>
    </source>
</evidence>
<dbReference type="MEROPS" id="M16.020"/>
<dbReference type="Pfam" id="PF22456">
    <property type="entry name" value="PqqF-like_C_4"/>
    <property type="match status" value="1"/>
</dbReference>
<dbReference type="FunFam" id="3.30.830.10:FF:000005">
    <property type="entry name" value="nardilysin isoform X1"/>
    <property type="match status" value="1"/>
</dbReference>
<dbReference type="Pfam" id="PF00675">
    <property type="entry name" value="Peptidase_M16"/>
    <property type="match status" value="1"/>
</dbReference>